<sequence>MRLLYTISILSILLFSCKNETKQVQKEESKPITTAEKIANNYGFKQFKNIKEIAFTFNVDRDSSHYQRSWIWKPKSNDVTLITAKDTITYNRKSIDSTSIKADQGFINDKFWLLTPFQLMWDKNASISKVVKAKAPISKLETNKITITYPNNGGYTPGDAYDFYFNDNYLITEWVYREGNKKEASLITTFENHKDFNGIKIALDHKQADVNWNLNFTDIKVTTE</sequence>
<protein>
    <recommendedName>
        <fullName evidence="3">Selenophosphate synthetase</fullName>
    </recommendedName>
</protein>
<gene>
    <name evidence="1" type="ORF">C7H61_01935</name>
</gene>
<name>A0A2T1NM53_9FLAO</name>
<comment type="caution">
    <text evidence="1">The sequence shown here is derived from an EMBL/GenBank/DDBJ whole genome shotgun (WGS) entry which is preliminary data.</text>
</comment>
<dbReference type="OrthoDB" id="892266at2"/>
<organism evidence="1 2">
    <name type="scientific">Mesoflavibacter zeaxanthinifaciens subsp. sabulilitoris</name>
    <dbReference type="NCBI Taxonomy" id="1520893"/>
    <lineage>
        <taxon>Bacteria</taxon>
        <taxon>Pseudomonadati</taxon>
        <taxon>Bacteroidota</taxon>
        <taxon>Flavobacteriia</taxon>
        <taxon>Flavobacteriales</taxon>
        <taxon>Flavobacteriaceae</taxon>
        <taxon>Mesoflavibacter</taxon>
    </lineage>
</organism>
<keyword evidence="2" id="KW-1185">Reference proteome</keyword>
<dbReference type="AlphaFoldDB" id="A0A2T1NM53"/>
<evidence type="ECO:0008006" key="3">
    <source>
        <dbReference type="Google" id="ProtNLM"/>
    </source>
</evidence>
<accession>A0A2T1NM53</accession>
<dbReference type="PROSITE" id="PS51257">
    <property type="entry name" value="PROKAR_LIPOPROTEIN"/>
    <property type="match status" value="1"/>
</dbReference>
<dbReference type="EMBL" id="PXOT01000014">
    <property type="protein sequence ID" value="PSG93959.1"/>
    <property type="molecule type" value="Genomic_DNA"/>
</dbReference>
<proteinExistence type="predicted"/>
<evidence type="ECO:0000313" key="2">
    <source>
        <dbReference type="Proteomes" id="UP000238430"/>
    </source>
</evidence>
<evidence type="ECO:0000313" key="1">
    <source>
        <dbReference type="EMBL" id="PSG93959.1"/>
    </source>
</evidence>
<dbReference type="Proteomes" id="UP000238430">
    <property type="component" value="Unassembled WGS sequence"/>
</dbReference>
<dbReference type="RefSeq" id="WP_106676670.1">
    <property type="nucleotide sequence ID" value="NZ_JACHWV010000006.1"/>
</dbReference>
<reference evidence="1 2" key="1">
    <citation type="submission" date="2018-03" db="EMBL/GenBank/DDBJ databases">
        <title>Mesoflavibacter sp. HG37 and Mesoflavibacter sp. HG96 sp.nov., two marine bacteria isolated from seawater of Western Pacific Ocean.</title>
        <authorList>
            <person name="Cheng H."/>
            <person name="Wu Y.-H."/>
            <person name="Guo L.-L."/>
            <person name="Xu X.-W."/>
        </authorList>
    </citation>
    <scope>NUCLEOTIDE SEQUENCE [LARGE SCALE GENOMIC DNA]</scope>
    <source>
        <strain evidence="1 2">KCTC 42117</strain>
    </source>
</reference>